<dbReference type="RefSeq" id="WP_222584152.1">
    <property type="nucleotide sequence ID" value="NZ_JAHVHP010000002.1"/>
</dbReference>
<sequence>MSEECRAECPAFGNAGQRDSKEMVNKNKNPPSDPDRHRDSWRVLRLFVDFVSSLSALGASHSQLKITQPL</sequence>
<organism evidence="2 3">
    <name type="scientific">Algoriphagus marincola</name>
    <dbReference type="NCBI Taxonomy" id="264027"/>
    <lineage>
        <taxon>Bacteria</taxon>
        <taxon>Pseudomonadati</taxon>
        <taxon>Bacteroidota</taxon>
        <taxon>Cytophagia</taxon>
        <taxon>Cytophagales</taxon>
        <taxon>Cyclobacteriaceae</taxon>
        <taxon>Algoriphagus</taxon>
    </lineage>
</organism>
<proteinExistence type="predicted"/>
<protein>
    <submittedName>
        <fullName evidence="2">Uncharacterized protein</fullName>
    </submittedName>
</protein>
<evidence type="ECO:0000313" key="3">
    <source>
        <dbReference type="Proteomes" id="UP000766609"/>
    </source>
</evidence>
<name>A0ABS7N5A9_9BACT</name>
<accession>A0ABS7N5A9</accession>
<comment type="caution">
    <text evidence="2">The sequence shown here is derived from an EMBL/GenBank/DDBJ whole genome shotgun (WGS) entry which is preliminary data.</text>
</comment>
<evidence type="ECO:0000256" key="1">
    <source>
        <dbReference type="SAM" id="MobiDB-lite"/>
    </source>
</evidence>
<gene>
    <name evidence="2" type="ORF">KUV23_10945</name>
</gene>
<feature type="region of interest" description="Disordered" evidence="1">
    <location>
        <begin position="1"/>
        <end position="38"/>
    </location>
</feature>
<dbReference type="Proteomes" id="UP000766609">
    <property type="component" value="Unassembled WGS sequence"/>
</dbReference>
<evidence type="ECO:0000313" key="2">
    <source>
        <dbReference type="EMBL" id="MBY5951493.1"/>
    </source>
</evidence>
<reference evidence="2 3" key="1">
    <citation type="submission" date="2021-06" db="EMBL/GenBank/DDBJ databases">
        <title>44 bacteria genomes isolated from Dapeng, Shenzhen.</title>
        <authorList>
            <person name="Zheng W."/>
            <person name="Yu S."/>
            <person name="Huang Y."/>
        </authorList>
    </citation>
    <scope>NUCLEOTIDE SEQUENCE [LARGE SCALE GENOMIC DNA]</scope>
    <source>
        <strain evidence="2 3">DP5N14-6</strain>
    </source>
</reference>
<dbReference type="EMBL" id="JAHVHP010000002">
    <property type="protein sequence ID" value="MBY5951493.1"/>
    <property type="molecule type" value="Genomic_DNA"/>
</dbReference>
<keyword evidence="3" id="KW-1185">Reference proteome</keyword>